<dbReference type="AlphaFoldDB" id="A0AAU7X6W0"/>
<feature type="domain" description="Methyl-accepting transducer" evidence="4">
    <location>
        <begin position="92"/>
        <end position="308"/>
    </location>
</feature>
<dbReference type="Gene3D" id="1.10.287.950">
    <property type="entry name" value="Methyl-accepting chemotaxis protein"/>
    <property type="match status" value="1"/>
</dbReference>
<feature type="coiled-coil region" evidence="3">
    <location>
        <begin position="150"/>
        <end position="177"/>
    </location>
</feature>
<sequence length="611" mass="64805">MIIQSLNNLKNPSRGAIGHAVNSMLGLFKKSPSPALGEDAGAALATGSDVAKSDVEADTGGADNLARLVDLIENDLKRTSNRLEAIGHGVHERVAENIALISTIQRDTATLVDETRAALDNTTRLSARFGDLSRASEAIGERAEASGALVDSADQMAERATRSMEDLARAVDQIERVISMISDVAGQTNLLALNATIEAARAGEAGRGFAVVAAEVKSLSVETRKATEEIAATLRDLRATARANSDAVGEIVDVVARIRPVFQEVSDAVGGQIAATRELASGASETSRFAEEVAARAGAISQATVSASSIAGAVETAADTMNGSIAEISRLLVTVLRQAPQADRRRHDRWPVEMPGTLTVAGTSVPVRTVDLSLGGVLVKADRDPGLSIGAAGRVDLSGMGGIDVRLVAKSPLGLHLAFRDGQTEAVARVAERIARTEADYRPLIERAQRGAAQVREAIEAALASGRLSAEALFDCTYTPIEGTDPLQYETRSLAALERLLPPIQEPLVAEDPRMAFAAAVDINAYLPVHNRIYSQPQRPGETAWNAANARNKRIFDDRTGLIAARNTRPFVVQSYPRDLGGGNIVMVREIDVPLTFGGRHWGGFRTAYRL</sequence>
<protein>
    <submittedName>
        <fullName evidence="5">Methyl-accepting chemotaxis protein</fullName>
    </submittedName>
</protein>
<dbReference type="SUPFAM" id="SSF141371">
    <property type="entry name" value="PilZ domain-like"/>
    <property type="match status" value="1"/>
</dbReference>
<evidence type="ECO:0000313" key="5">
    <source>
        <dbReference type="EMBL" id="XBY42788.1"/>
    </source>
</evidence>
<reference evidence="5" key="1">
    <citation type="submission" date="2024-06" db="EMBL/GenBank/DDBJ databases">
        <title>Methylostella associata gen. nov., sp. nov., a novel Ancalomicrobiaceae-affiliated facultatively methylotrophic bacteria that feed on methanotrophs of the genus Methylococcus.</title>
        <authorList>
            <person name="Saltykova V."/>
            <person name="Danilova O.V."/>
            <person name="Oshkin I.Y."/>
            <person name="Belova S.E."/>
            <person name="Pimenov N.V."/>
            <person name="Dedysh S.N."/>
        </authorList>
    </citation>
    <scope>NUCLEOTIDE SEQUENCE</scope>
    <source>
        <strain evidence="5">S20</strain>
    </source>
</reference>
<evidence type="ECO:0000259" key="4">
    <source>
        <dbReference type="PROSITE" id="PS50111"/>
    </source>
</evidence>
<dbReference type="Pfam" id="PF07238">
    <property type="entry name" value="PilZ"/>
    <property type="match status" value="1"/>
</dbReference>
<keyword evidence="1 2" id="KW-0807">Transducer</keyword>
<evidence type="ECO:0000256" key="3">
    <source>
        <dbReference type="SAM" id="Coils"/>
    </source>
</evidence>
<dbReference type="Pfam" id="PF00015">
    <property type="entry name" value="MCPsignal"/>
    <property type="match status" value="1"/>
</dbReference>
<dbReference type="InterPro" id="IPR004089">
    <property type="entry name" value="MCPsignal_dom"/>
</dbReference>
<evidence type="ECO:0000256" key="2">
    <source>
        <dbReference type="PROSITE-ProRule" id="PRU00284"/>
    </source>
</evidence>
<proteinExistence type="predicted"/>
<dbReference type="InterPro" id="IPR009875">
    <property type="entry name" value="PilZ_domain"/>
</dbReference>
<organism evidence="5">
    <name type="scientific">Methyloraptor flagellatus</name>
    <dbReference type="NCBI Taxonomy" id="3162530"/>
    <lineage>
        <taxon>Bacteria</taxon>
        <taxon>Pseudomonadati</taxon>
        <taxon>Pseudomonadota</taxon>
        <taxon>Alphaproteobacteria</taxon>
        <taxon>Hyphomicrobiales</taxon>
        <taxon>Ancalomicrobiaceae</taxon>
        <taxon>Methyloraptor</taxon>
    </lineage>
</organism>
<dbReference type="KEGG" id="mflg:ABS361_11710"/>
<dbReference type="GO" id="GO:0035438">
    <property type="term" value="F:cyclic-di-GMP binding"/>
    <property type="evidence" value="ECO:0007669"/>
    <property type="project" value="InterPro"/>
</dbReference>
<accession>A0AAU7X6W0</accession>
<dbReference type="GO" id="GO:0016020">
    <property type="term" value="C:membrane"/>
    <property type="evidence" value="ECO:0007669"/>
    <property type="project" value="InterPro"/>
</dbReference>
<dbReference type="SMART" id="SM00283">
    <property type="entry name" value="MA"/>
    <property type="match status" value="1"/>
</dbReference>
<dbReference type="PROSITE" id="PS50111">
    <property type="entry name" value="CHEMOTAXIS_TRANSDUC_2"/>
    <property type="match status" value="1"/>
</dbReference>
<dbReference type="GO" id="GO:0007165">
    <property type="term" value="P:signal transduction"/>
    <property type="evidence" value="ECO:0007669"/>
    <property type="project" value="UniProtKB-KW"/>
</dbReference>
<dbReference type="EMBL" id="CP158568">
    <property type="protein sequence ID" value="XBY42788.1"/>
    <property type="molecule type" value="Genomic_DNA"/>
</dbReference>
<dbReference type="PANTHER" id="PTHR32089">
    <property type="entry name" value="METHYL-ACCEPTING CHEMOTAXIS PROTEIN MCPB"/>
    <property type="match status" value="1"/>
</dbReference>
<name>A0AAU7X6W0_9HYPH</name>
<dbReference type="SUPFAM" id="SSF58104">
    <property type="entry name" value="Methyl-accepting chemotaxis protein (MCP) signaling domain"/>
    <property type="match status" value="1"/>
</dbReference>
<dbReference type="Gene3D" id="2.40.10.220">
    <property type="entry name" value="predicted glycosyltransferase like domains"/>
    <property type="match status" value="1"/>
</dbReference>
<gene>
    <name evidence="5" type="ORF">ABS361_11710</name>
</gene>
<evidence type="ECO:0000256" key="1">
    <source>
        <dbReference type="ARBA" id="ARBA00023224"/>
    </source>
</evidence>
<dbReference type="RefSeq" id="WP_407047890.1">
    <property type="nucleotide sequence ID" value="NZ_CP158568.1"/>
</dbReference>
<dbReference type="PANTHER" id="PTHR32089:SF112">
    <property type="entry name" value="LYSOZYME-LIKE PROTEIN-RELATED"/>
    <property type="match status" value="1"/>
</dbReference>
<keyword evidence="3" id="KW-0175">Coiled coil</keyword>